<evidence type="ECO:0000259" key="2">
    <source>
        <dbReference type="PROSITE" id="PS50994"/>
    </source>
</evidence>
<feature type="region of interest" description="Disordered" evidence="1">
    <location>
        <begin position="13"/>
        <end position="109"/>
    </location>
</feature>
<protein>
    <submittedName>
        <fullName evidence="3">Integrase catalytic domain-containing protein</fullName>
    </submittedName>
</protein>
<feature type="region of interest" description="Disordered" evidence="1">
    <location>
        <begin position="330"/>
        <end position="361"/>
    </location>
</feature>
<dbReference type="Gene3D" id="3.30.420.10">
    <property type="entry name" value="Ribonuclease H-like superfamily/Ribonuclease H"/>
    <property type="match status" value="1"/>
</dbReference>
<feature type="compositionally biased region" description="Acidic residues" evidence="1">
    <location>
        <begin position="330"/>
        <end position="353"/>
    </location>
</feature>
<proteinExistence type="predicted"/>
<feature type="compositionally biased region" description="Acidic residues" evidence="1">
    <location>
        <begin position="13"/>
        <end position="22"/>
    </location>
</feature>
<dbReference type="EMBL" id="CAXAMM010020224">
    <property type="protein sequence ID" value="CAK9047480.1"/>
    <property type="molecule type" value="Genomic_DNA"/>
</dbReference>
<feature type="compositionally biased region" description="Low complexity" evidence="1">
    <location>
        <begin position="79"/>
        <end position="92"/>
    </location>
</feature>
<comment type="caution">
    <text evidence="3">The sequence shown here is derived from an EMBL/GenBank/DDBJ whole genome shotgun (WGS) entry which is preliminary data.</text>
</comment>
<feature type="domain" description="Integrase catalytic" evidence="2">
    <location>
        <begin position="1568"/>
        <end position="1739"/>
    </location>
</feature>
<accession>A0ABP0MBG6</accession>
<dbReference type="InterPro" id="IPR012337">
    <property type="entry name" value="RNaseH-like_sf"/>
</dbReference>
<evidence type="ECO:0000313" key="3">
    <source>
        <dbReference type="EMBL" id="CAK9047480.1"/>
    </source>
</evidence>
<feature type="compositionally biased region" description="Pro residues" evidence="1">
    <location>
        <begin position="1903"/>
        <end position="1915"/>
    </location>
</feature>
<feature type="region of interest" description="Disordered" evidence="1">
    <location>
        <begin position="482"/>
        <end position="528"/>
    </location>
</feature>
<feature type="region of interest" description="Disordered" evidence="1">
    <location>
        <begin position="1887"/>
        <end position="1962"/>
    </location>
</feature>
<reference evidence="3 4" key="1">
    <citation type="submission" date="2024-02" db="EMBL/GenBank/DDBJ databases">
        <authorList>
            <person name="Chen Y."/>
            <person name="Shah S."/>
            <person name="Dougan E. K."/>
            <person name="Thang M."/>
            <person name="Chan C."/>
        </authorList>
    </citation>
    <scope>NUCLEOTIDE SEQUENCE [LARGE SCALE GENOMIC DNA]</scope>
</reference>
<dbReference type="InterPro" id="IPR001584">
    <property type="entry name" value="Integrase_cat-core"/>
</dbReference>
<feature type="compositionally biased region" description="Acidic residues" evidence="1">
    <location>
        <begin position="36"/>
        <end position="51"/>
    </location>
</feature>
<feature type="region of interest" description="Disordered" evidence="1">
    <location>
        <begin position="859"/>
        <end position="922"/>
    </location>
</feature>
<feature type="compositionally biased region" description="Low complexity" evidence="1">
    <location>
        <begin position="60"/>
        <end position="71"/>
    </location>
</feature>
<dbReference type="PROSITE" id="PS50994">
    <property type="entry name" value="INTEGRASE"/>
    <property type="match status" value="1"/>
</dbReference>
<dbReference type="InterPro" id="IPR036397">
    <property type="entry name" value="RNaseH_sf"/>
</dbReference>
<sequence length="1962" mass="218035">MDFEDFDELYEAFDADGADENGDAAFNGAIPADHMQEDDDDNQVYDFDDDLVTGPARPLGPNGSPSSSAAPSRRRGSRGSRSSQHGQSGPSSRKWRSGHIPAPPTFAGNVEDEPYCLRHYRRALRRWTTITREFLPANEQALRALDALTGEAALELEEVDDERYNTDTGIQQLLDDLEISFGERELFRRGGLIREYESLTRVQGESVCAFLRRFRLYERKLKDAQVPPYPDETRAVKLLDGLRLDERATSQLLLAAGNRYSFQALVEAIHIQYPAGLTLTGMSRHPAMPADDDPVEEVFMTAGDDVQQYEDDPNDDTFDYQFADYDEQAEDAAAAEEFEPDELPEYEAGDDAGDEHQAMTATSKRLAATMQSRGYYTTAKDKGKGKGHGKGAGKDKGFGKKGTTSSSSPTTTSKGKGSGKSKAGSKGGKSKMNPTQRQRMQASLCLGCGASDHWLRECPHVTQHQAHVCSASSTLDGDGTVVWMTSHNKMPGWQPESPPSSSAPSTLSRRDEEEPPPPPPRRELPAEDALPSWDVLIPEGMNPDDHADYEDDMAFWRQEAASLHTLMDENGNIPGMRELPSLTLEGYPFLAAQPAPVALPPPSPWTRAMAFDGSAADDESGRPARPLNEHPMVRMRHASGAASTSALAGGYRTETYYRVQMVYASRTIRPPSLLRSVPEEDADGKPHDHLFRAPPITNMMQYTDEPCLAIVDTGCQRQVAGRRWHELHLNHVRWRQLLVHLWNLVVTVSKSVLHYAASSLKPHLRDDIIKHYMAPCTAATMQTSMAAMAAQANMQTLTYPRDPSECEHPSGLRAYGAGGQSVRICDQCGFRAVIHKGQMIRVQPKASPHARTPLQLPEHISQHSKSKAAGKASSKAAGKSAPPAKSTGSSGQQRSGSGPFLPFSQGYFSEPPQYPNLANMTPSQSWTHQQILQQQVEDQVQRRLQEIGPQVEAQVQQRLEQMAKAKATAPMPSTLTAPVPEIPLDNGSVASWDQVGSQWNQDWNNPSNWDQPYDWTEEIEEQHEDFENDQENYPDMGQEQMSLDGSDRGFQLLKTGRRKRLLHTVRQLRQLWLTELQIYDNVIQAARKLRHTSEVDLIEIYGGHCNITEEALSRGLRCLQPVDKIHGISLNSKADFAWLQRLLHRWRPLLTVLEPECRLWSPLTGLNYYWRPEELEQLREEAQVTVEGVANMIRDIIAADRFFLLENPHNGQFWNQPAMLKLFNDFELYYDYGNMCAYGLRGRKGGLICKPTGWLSNNSALLASVTHKCNGLHEHEECMGGNAKLAAVYTKQLAKSLVDAFTSEMQDLGDERFILATSASTPMPGTPAWPVPFTPGPGPMLEDDHVSLQKDPDSWRPLLKEAAERLEGKVAVAAEIKPSAFLEQVKALVPWHISFAQIYRTPKTRRLPTQRMLNVPDITHRGAALLYHDNTIEVESQALEDLTNPNSRFERSVRVAIFIYGKPMAVETSAQRRTLSKLTSPPTPVAVEPEQTMKPWEPGAADISFPGLSEDQVPRWMQNVLKRIHSNLGHPSSATLIRMLSQAQASPAALIGARALRCAVCERSKPPREPRPSKTPPPTRRFNERVMLDLLYTKDSSGETFAFLNQVDDATTLQVLTLVNDRNSSTITSALVKGWFQHYGLPETLLVDAEGAMKSFAFDELMAQSNIMVRFVPPDAHWQMGKCERHGDAARAILNKLVDQHGLLGAEDMQTGAVMACFAKNTLARRAGSSPAQWALGQNPRLPAAVLPEGDNPEAMERLTLSNKLQQIENLRFDAMHAFLSFENENALRQSMLRRSRPWRGPYEIGQKVVYYRLRNALDGEGSQPGYRQGLILAKDPGINGSLWLRNDRGRLAQVSREQVRCLQGDEIWLPDEKDFNLLRSAEQDLEKKHASAHDLRDAAPSPGLPLLPEQPPAEVPEGPLEPGRQTLDAPGESADPPPEIAEPEVPADVPLDPAGNPLGSA</sequence>
<gene>
    <name evidence="3" type="ORF">SCF082_LOCUS26589</name>
</gene>
<name>A0ABP0MBG6_9DINO</name>
<dbReference type="Proteomes" id="UP001642464">
    <property type="component" value="Unassembled WGS sequence"/>
</dbReference>
<feature type="compositionally biased region" description="Low complexity" evidence="1">
    <location>
        <begin position="869"/>
        <end position="898"/>
    </location>
</feature>
<feature type="region of interest" description="Disordered" evidence="1">
    <location>
        <begin position="377"/>
        <end position="438"/>
    </location>
</feature>
<organism evidence="3 4">
    <name type="scientific">Durusdinium trenchii</name>
    <dbReference type="NCBI Taxonomy" id="1381693"/>
    <lineage>
        <taxon>Eukaryota</taxon>
        <taxon>Sar</taxon>
        <taxon>Alveolata</taxon>
        <taxon>Dinophyceae</taxon>
        <taxon>Suessiales</taxon>
        <taxon>Symbiodiniaceae</taxon>
        <taxon>Durusdinium</taxon>
    </lineage>
</organism>
<evidence type="ECO:0000313" key="4">
    <source>
        <dbReference type="Proteomes" id="UP001642464"/>
    </source>
</evidence>
<keyword evidence="4" id="KW-1185">Reference proteome</keyword>
<feature type="compositionally biased region" description="Basic and acidic residues" evidence="1">
    <location>
        <begin position="1887"/>
        <end position="1898"/>
    </location>
</feature>
<dbReference type="SUPFAM" id="SSF53098">
    <property type="entry name" value="Ribonuclease H-like"/>
    <property type="match status" value="1"/>
</dbReference>
<feature type="compositionally biased region" description="Low complexity" evidence="1">
    <location>
        <begin position="401"/>
        <end position="424"/>
    </location>
</feature>
<evidence type="ECO:0000256" key="1">
    <source>
        <dbReference type="SAM" id="MobiDB-lite"/>
    </source>
</evidence>